<evidence type="ECO:0000259" key="1">
    <source>
        <dbReference type="Pfam" id="PF04773"/>
    </source>
</evidence>
<dbReference type="Gene3D" id="2.60.120.1440">
    <property type="match status" value="1"/>
</dbReference>
<protein>
    <submittedName>
        <fullName evidence="3">Iron dicitrate transport regulator FecR</fullName>
    </submittedName>
</protein>
<dbReference type="EMBL" id="QCYK01000003">
    <property type="protein sequence ID" value="PUZ23015.1"/>
    <property type="molecule type" value="Genomic_DNA"/>
</dbReference>
<dbReference type="InterPro" id="IPR012373">
    <property type="entry name" value="Ferrdict_sens_TM"/>
</dbReference>
<keyword evidence="4" id="KW-1185">Reference proteome</keyword>
<name>A0A2T7BD61_9BACT</name>
<dbReference type="PIRSF" id="PIRSF018266">
    <property type="entry name" value="FecR"/>
    <property type="match status" value="1"/>
</dbReference>
<dbReference type="GO" id="GO:0016989">
    <property type="term" value="F:sigma factor antagonist activity"/>
    <property type="evidence" value="ECO:0007669"/>
    <property type="project" value="TreeGrafter"/>
</dbReference>
<evidence type="ECO:0000313" key="3">
    <source>
        <dbReference type="EMBL" id="PUZ23015.1"/>
    </source>
</evidence>
<organism evidence="3 4">
    <name type="scientific">Chitinophaga parva</name>
    <dbReference type="NCBI Taxonomy" id="2169414"/>
    <lineage>
        <taxon>Bacteria</taxon>
        <taxon>Pseudomonadati</taxon>
        <taxon>Bacteroidota</taxon>
        <taxon>Chitinophagia</taxon>
        <taxon>Chitinophagales</taxon>
        <taxon>Chitinophagaceae</taxon>
        <taxon>Chitinophaga</taxon>
    </lineage>
</organism>
<comment type="caution">
    <text evidence="3">The sequence shown here is derived from an EMBL/GenBank/DDBJ whole genome shotgun (WGS) entry which is preliminary data.</text>
</comment>
<dbReference type="Pfam" id="PF16344">
    <property type="entry name" value="FecR_C"/>
    <property type="match status" value="1"/>
</dbReference>
<dbReference type="Gene3D" id="3.55.50.30">
    <property type="match status" value="1"/>
</dbReference>
<dbReference type="Proteomes" id="UP000244450">
    <property type="component" value="Unassembled WGS sequence"/>
</dbReference>
<dbReference type="InterPro" id="IPR032508">
    <property type="entry name" value="FecR_C"/>
</dbReference>
<sequence length="382" mass="41875">MERSPIPTLLEKYKNGTITPEELAMLEDWYLHWQPEPMEVPAEELAQLKVEVWQSLQLGAVHQRVIPWRSWAAAAAMLVLLAGAGFYMMHRSSSRPPVAVLPQPVGLPQPGGNRAILTLSNGRQILLEKNGKGVVAQDADATIRQAGDGQIAYDRNTSGKQVAGAPGLNTLSTPRGGQYHLLLADGTGVWLNAGSSITYPVNFDPKERKVIVTGEVYFEVAQHTGQPFRVLAGKAEIDVLGTRFNVKAYPDDPDIRTTLLSGSVKMANQARGNAAVLRPGQQGVLANNGNEISVSTVRAEDAISWKNGYFLFDSMDLPNIMKLIGRWYDVDVAYRSQLNHETFGGTFSRNAQLSEILGNLERLGKVHFEVLPGKVVVTDRIR</sequence>
<reference evidence="3 4" key="1">
    <citation type="submission" date="2018-04" db="EMBL/GenBank/DDBJ databases">
        <title>Chitinophaga fuyangensis sp. nov., isolated from soil in a chemical factory.</title>
        <authorList>
            <person name="Chen K."/>
        </authorList>
    </citation>
    <scope>NUCLEOTIDE SEQUENCE [LARGE SCALE GENOMIC DNA]</scope>
    <source>
        <strain evidence="3 4">LY-1</strain>
    </source>
</reference>
<gene>
    <name evidence="3" type="ORF">DCC81_21655</name>
</gene>
<dbReference type="Pfam" id="PF04773">
    <property type="entry name" value="FecR"/>
    <property type="match status" value="1"/>
</dbReference>
<feature type="domain" description="FecR protein" evidence="1">
    <location>
        <begin position="170"/>
        <end position="265"/>
    </location>
</feature>
<dbReference type="InterPro" id="IPR006860">
    <property type="entry name" value="FecR"/>
</dbReference>
<proteinExistence type="predicted"/>
<feature type="domain" description="Protein FecR C-terminal" evidence="2">
    <location>
        <begin position="309"/>
        <end position="375"/>
    </location>
</feature>
<accession>A0A2T7BD61</accession>
<evidence type="ECO:0000313" key="4">
    <source>
        <dbReference type="Proteomes" id="UP000244450"/>
    </source>
</evidence>
<dbReference type="AlphaFoldDB" id="A0A2T7BD61"/>
<dbReference type="OrthoDB" id="629393at2"/>
<dbReference type="PANTHER" id="PTHR30273:SF2">
    <property type="entry name" value="PROTEIN FECR"/>
    <property type="match status" value="1"/>
</dbReference>
<evidence type="ECO:0000259" key="2">
    <source>
        <dbReference type="Pfam" id="PF16344"/>
    </source>
</evidence>
<dbReference type="RefSeq" id="WP_108688759.1">
    <property type="nucleotide sequence ID" value="NZ_QCYK01000003.1"/>
</dbReference>
<dbReference type="PANTHER" id="PTHR30273">
    <property type="entry name" value="PERIPLASMIC SIGNAL SENSOR AND SIGMA FACTOR ACTIVATOR FECR-RELATED"/>
    <property type="match status" value="1"/>
</dbReference>